<sequence length="479" mass="53821">MSGNQLKELSVRPDMIVACRQDGLCERLIAICVGYFSARHLNRDFAFVWPDDSALRSLFAVTSSDMHAVPEFASELLSNEILARYLLATDGWLRREHSFDFDSGEYLRLVVDDFSKVERNAGLVRPCWLAANRVFPDLEQAMSQSEVNTFFFDRLFNDRVTETFSYVRALELPTRRVAVHVRGGDIIYGDTRLVANFGRLKSLSLPVAEAACRRYVEEGYGVIVFGATSNDLEYLASEIPNVISSRDLLPDGIAPATAMVGDVALMSDCELIVSSGDTAVTKLAELVGRAKLVVASDIYSTYAEHQALLEAKASPSFAEYSSLQRAFVCYCLYVTASAEETPQQLLSYVTEAAELDPQHTTYPILSYFCALACQDVEKASVVRLSFEQAQGKPLLDYLSAGYAKRRFIRFDEGPTPRLLREIVGRSDLTEDFKREASWLLAKYQEEKAELKCKTPVSAFKRRVMSLIKRIVRYFRISTQ</sequence>
<name>A0A918XJI3_9GAMM</name>
<evidence type="ECO:0000313" key="1">
    <source>
        <dbReference type="EMBL" id="GHD33702.1"/>
    </source>
</evidence>
<keyword evidence="2" id="KW-1185">Reference proteome</keyword>
<accession>A0A918XJI3</accession>
<reference evidence="1" key="1">
    <citation type="journal article" date="2014" name="Int. J. Syst. Evol. Microbiol.">
        <title>Complete genome sequence of Corynebacterium casei LMG S-19264T (=DSM 44701T), isolated from a smear-ripened cheese.</title>
        <authorList>
            <consortium name="US DOE Joint Genome Institute (JGI-PGF)"/>
            <person name="Walter F."/>
            <person name="Albersmeier A."/>
            <person name="Kalinowski J."/>
            <person name="Ruckert C."/>
        </authorList>
    </citation>
    <scope>NUCLEOTIDE SEQUENCE</scope>
    <source>
        <strain evidence="1">KCTC 23430</strain>
    </source>
</reference>
<evidence type="ECO:0000313" key="2">
    <source>
        <dbReference type="Proteomes" id="UP000644693"/>
    </source>
</evidence>
<dbReference type="EMBL" id="BMYM01000002">
    <property type="protein sequence ID" value="GHD33702.1"/>
    <property type="molecule type" value="Genomic_DNA"/>
</dbReference>
<organism evidence="1 2">
    <name type="scientific">Parahalioglobus pacificus</name>
    <dbReference type="NCBI Taxonomy" id="930806"/>
    <lineage>
        <taxon>Bacteria</taxon>
        <taxon>Pseudomonadati</taxon>
        <taxon>Pseudomonadota</taxon>
        <taxon>Gammaproteobacteria</taxon>
        <taxon>Cellvibrionales</taxon>
        <taxon>Halieaceae</taxon>
        <taxon>Parahalioglobus</taxon>
    </lineage>
</organism>
<comment type="caution">
    <text evidence="1">The sequence shown here is derived from an EMBL/GenBank/DDBJ whole genome shotgun (WGS) entry which is preliminary data.</text>
</comment>
<proteinExistence type="predicted"/>
<reference evidence="1" key="2">
    <citation type="submission" date="2020-09" db="EMBL/GenBank/DDBJ databases">
        <authorList>
            <person name="Sun Q."/>
            <person name="Kim S."/>
        </authorList>
    </citation>
    <scope>NUCLEOTIDE SEQUENCE</scope>
    <source>
        <strain evidence="1">KCTC 23430</strain>
    </source>
</reference>
<dbReference type="AlphaFoldDB" id="A0A918XJI3"/>
<protein>
    <submittedName>
        <fullName evidence="1">Uncharacterized protein</fullName>
    </submittedName>
</protein>
<dbReference type="Proteomes" id="UP000644693">
    <property type="component" value="Unassembled WGS sequence"/>
</dbReference>
<gene>
    <name evidence="1" type="ORF">GCM10007053_18380</name>
</gene>